<dbReference type="EMBL" id="MFQR01000027">
    <property type="protein sequence ID" value="OGH84343.1"/>
    <property type="molecule type" value="Genomic_DNA"/>
</dbReference>
<dbReference type="Proteomes" id="UP000177803">
    <property type="component" value="Unassembled WGS sequence"/>
</dbReference>
<evidence type="ECO:0000313" key="2">
    <source>
        <dbReference type="EMBL" id="OGH84343.1"/>
    </source>
</evidence>
<keyword evidence="1" id="KW-0472">Membrane</keyword>
<dbReference type="AlphaFoldDB" id="A0A1F6NKP3"/>
<comment type="caution">
    <text evidence="2">The sequence shown here is derived from an EMBL/GenBank/DDBJ whole genome shotgun (WGS) entry which is preliminary data.</text>
</comment>
<reference evidence="2 3" key="1">
    <citation type="journal article" date="2016" name="Nat. Commun.">
        <title>Thousands of microbial genomes shed light on interconnected biogeochemical processes in an aquifer system.</title>
        <authorList>
            <person name="Anantharaman K."/>
            <person name="Brown C.T."/>
            <person name="Hug L.A."/>
            <person name="Sharon I."/>
            <person name="Castelle C.J."/>
            <person name="Probst A.J."/>
            <person name="Thomas B.C."/>
            <person name="Singh A."/>
            <person name="Wilkins M.J."/>
            <person name="Karaoz U."/>
            <person name="Brodie E.L."/>
            <person name="Williams K.H."/>
            <person name="Hubbard S.S."/>
            <person name="Banfield J.F."/>
        </authorList>
    </citation>
    <scope>NUCLEOTIDE SEQUENCE [LARGE SCALE GENOMIC DNA]</scope>
</reference>
<feature type="transmembrane region" description="Helical" evidence="1">
    <location>
        <begin position="83"/>
        <end position="105"/>
    </location>
</feature>
<proteinExistence type="predicted"/>
<keyword evidence="1" id="KW-0812">Transmembrane</keyword>
<keyword evidence="1" id="KW-1133">Transmembrane helix</keyword>
<evidence type="ECO:0000313" key="3">
    <source>
        <dbReference type="Proteomes" id="UP000177803"/>
    </source>
</evidence>
<protein>
    <submittedName>
        <fullName evidence="2">Uncharacterized protein</fullName>
    </submittedName>
</protein>
<organism evidence="2 3">
    <name type="scientific">Candidatus Magasanikbacteria bacterium RIFOXYA2_FULL_44_8</name>
    <dbReference type="NCBI Taxonomy" id="1798696"/>
    <lineage>
        <taxon>Bacteria</taxon>
        <taxon>Candidatus Magasanikiibacteriota</taxon>
    </lineage>
</organism>
<name>A0A1F6NKP3_9BACT</name>
<gene>
    <name evidence="2" type="ORF">A2261_02855</name>
</gene>
<sequence length="394" mass="43464">MFGKKAPDNLPADGVRIQTQVIPPEFYAGLNPVVKFKEIKKEIVLNEAGQVLSKSEQNLIKQAKTAGGQNKLHPANLFTSRKFFIIAGAGLFVLFSIGGGLYYWWQINAQSNSTPTPPVVAYIPTPEPVVQPALPTPPVIEPVVLTPPLSLQEPPITFLPTSVGESADLDNDGISDVAEAMFNTDPSVPDTDGDSYIDGSEVYHIYDPAKKTPAKLIDSGTIKEFDNPVFGYKVYYPASWEVGNVDQKYRQVLFSALNGENIEIRVFDLEMGKTFVDWFSQWAPSERYADLLFLESMFGDKGQRRPDDLVNYFLDNAGHVYVLVYHTIDDTAPINYRIVSKMFARSFRLTGNYSPLPEQPVVDELAPGGITNEPEVLNSSTVGSVLNTSTTSTL</sequence>
<accession>A0A1F6NKP3</accession>
<evidence type="ECO:0000256" key="1">
    <source>
        <dbReference type="SAM" id="Phobius"/>
    </source>
</evidence>